<evidence type="ECO:0000313" key="23">
    <source>
        <dbReference type="Proteomes" id="UP000249633"/>
    </source>
</evidence>
<dbReference type="PIRSF" id="PIRSF017184">
    <property type="entry name" value="Nnr"/>
    <property type="match status" value="1"/>
</dbReference>
<evidence type="ECO:0000256" key="4">
    <source>
        <dbReference type="ARBA" id="ARBA00009524"/>
    </source>
</evidence>
<comment type="similarity">
    <text evidence="4 19">In the C-terminal section; belongs to the NnrD/CARKD family.</text>
</comment>
<dbReference type="InterPro" id="IPR029056">
    <property type="entry name" value="Ribokinase-like"/>
</dbReference>
<comment type="subunit">
    <text evidence="17">Homotetramer.</text>
</comment>
<dbReference type="PANTHER" id="PTHR12592:SF0">
    <property type="entry name" value="ATP-DEPENDENT (S)-NAD(P)H-HYDRATE DEHYDRATASE"/>
    <property type="match status" value="1"/>
</dbReference>
<dbReference type="GO" id="GO:0052855">
    <property type="term" value="F:ADP-dependent NAD(P)H-hydrate dehydratase activity"/>
    <property type="evidence" value="ECO:0007669"/>
    <property type="project" value="UniProtKB-UniRule"/>
</dbReference>
<feature type="domain" description="YjeF N-terminal" evidence="21">
    <location>
        <begin position="19"/>
        <end position="193"/>
    </location>
</feature>
<dbReference type="InterPro" id="IPR004443">
    <property type="entry name" value="YjeF_N_dom"/>
</dbReference>
<feature type="binding site" evidence="18">
    <location>
        <begin position="106"/>
        <end position="112"/>
    </location>
    <ligand>
        <name>(6S)-NADPHX</name>
        <dbReference type="ChEBI" id="CHEBI:64076"/>
    </ligand>
</feature>
<feature type="binding site" evidence="17">
    <location>
        <position position="282"/>
    </location>
    <ligand>
        <name>(6S)-NADPHX</name>
        <dbReference type="ChEBI" id="CHEBI:64076"/>
    </ligand>
</feature>
<name>A0A2W5E5T0_9BURK</name>
<comment type="catalytic activity">
    <reaction evidence="15 17 19">
        <text>(6S)-NADHX + ADP = AMP + phosphate + NADH + H(+)</text>
        <dbReference type="Rhea" id="RHEA:32223"/>
        <dbReference type="ChEBI" id="CHEBI:15378"/>
        <dbReference type="ChEBI" id="CHEBI:43474"/>
        <dbReference type="ChEBI" id="CHEBI:57945"/>
        <dbReference type="ChEBI" id="CHEBI:64074"/>
        <dbReference type="ChEBI" id="CHEBI:456215"/>
        <dbReference type="ChEBI" id="CHEBI:456216"/>
        <dbReference type="EC" id="4.2.1.136"/>
    </reaction>
</comment>
<organism evidence="22 23">
    <name type="scientific">Roseateles depolymerans</name>
    <dbReference type="NCBI Taxonomy" id="76731"/>
    <lineage>
        <taxon>Bacteria</taxon>
        <taxon>Pseudomonadati</taxon>
        <taxon>Pseudomonadota</taxon>
        <taxon>Betaproteobacteria</taxon>
        <taxon>Burkholderiales</taxon>
        <taxon>Sphaerotilaceae</taxon>
        <taxon>Roseateles</taxon>
    </lineage>
</organism>
<feature type="binding site" evidence="17">
    <location>
        <position position="403"/>
    </location>
    <ligand>
        <name>(6S)-NADPHX</name>
        <dbReference type="ChEBI" id="CHEBI:64076"/>
    </ligand>
</feature>
<dbReference type="PROSITE" id="PS51383">
    <property type="entry name" value="YJEF_C_3"/>
    <property type="match status" value="1"/>
</dbReference>
<comment type="similarity">
    <text evidence="3 19">In the N-terminal section; belongs to the NnrE/AIBP family.</text>
</comment>
<dbReference type="Proteomes" id="UP000249633">
    <property type="component" value="Unassembled WGS sequence"/>
</dbReference>
<protein>
    <recommendedName>
        <fullName evidence="19">Bifunctional NAD(P)H-hydrate repair enzyme</fullName>
    </recommendedName>
    <alternativeName>
        <fullName evidence="19">Nicotinamide nucleotide repair protein</fullName>
    </alternativeName>
    <domain>
        <recommendedName>
            <fullName evidence="19">ADP-dependent (S)-NAD(P)H-hydrate dehydratase</fullName>
            <ecNumber evidence="19">4.2.1.136</ecNumber>
        </recommendedName>
        <alternativeName>
            <fullName evidence="19">ADP-dependent NAD(P)HX dehydratase</fullName>
        </alternativeName>
    </domain>
    <domain>
        <recommendedName>
            <fullName evidence="19">NAD(P)H-hydrate epimerase</fullName>
            <ecNumber evidence="19">5.1.99.6</ecNumber>
        </recommendedName>
    </domain>
</protein>
<dbReference type="HAMAP" id="MF_01965">
    <property type="entry name" value="NADHX_dehydratase"/>
    <property type="match status" value="1"/>
</dbReference>
<evidence type="ECO:0000313" key="22">
    <source>
        <dbReference type="EMBL" id="PZP36440.1"/>
    </source>
</evidence>
<comment type="similarity">
    <text evidence="18">Belongs to the NnrE/AIBP family.</text>
</comment>
<comment type="function">
    <text evidence="14 19">Bifunctional enzyme that catalyzes the epimerization of the S- and R-forms of NAD(P)HX and the dehydration of the S-form of NAD(P)HX at the expense of ADP, which is converted to AMP. This allows the repair of both epimers of NAD(P)HX, a damaged form of NAD(P)H that is a result of enzymatic or heat-dependent hydration.</text>
</comment>
<dbReference type="Gene3D" id="3.40.50.10260">
    <property type="entry name" value="YjeF N-terminal domain"/>
    <property type="match status" value="2"/>
</dbReference>
<feature type="binding site" evidence="18">
    <location>
        <position position="138"/>
    </location>
    <ligand>
        <name>K(+)</name>
        <dbReference type="ChEBI" id="CHEBI:29103"/>
    </ligand>
</feature>
<feature type="binding site" evidence="17">
    <location>
        <position position="402"/>
    </location>
    <ligand>
        <name>AMP</name>
        <dbReference type="ChEBI" id="CHEBI:456215"/>
    </ligand>
</feature>
<dbReference type="GO" id="GO:0110051">
    <property type="term" value="P:metabolite repair"/>
    <property type="evidence" value="ECO:0007669"/>
    <property type="project" value="TreeGrafter"/>
</dbReference>
<keyword evidence="9 18" id="KW-0630">Potassium</keyword>
<comment type="catalytic activity">
    <reaction evidence="16 17 19">
        <text>(6S)-NADPHX + ADP = AMP + phosphate + NADPH + H(+)</text>
        <dbReference type="Rhea" id="RHEA:32235"/>
        <dbReference type="ChEBI" id="CHEBI:15378"/>
        <dbReference type="ChEBI" id="CHEBI:43474"/>
        <dbReference type="ChEBI" id="CHEBI:57783"/>
        <dbReference type="ChEBI" id="CHEBI:64076"/>
        <dbReference type="ChEBI" id="CHEBI:456215"/>
        <dbReference type="ChEBI" id="CHEBI:456216"/>
        <dbReference type="EC" id="4.2.1.136"/>
    </reaction>
</comment>
<feature type="binding site" evidence="18">
    <location>
        <position position="64"/>
    </location>
    <ligand>
        <name>K(+)</name>
        <dbReference type="ChEBI" id="CHEBI:29103"/>
    </ligand>
</feature>
<evidence type="ECO:0000256" key="2">
    <source>
        <dbReference type="ARBA" id="ARBA00000909"/>
    </source>
</evidence>
<dbReference type="InterPro" id="IPR017953">
    <property type="entry name" value="Carbohydrate_kinase_pred_CS"/>
</dbReference>
<evidence type="ECO:0000256" key="3">
    <source>
        <dbReference type="ARBA" id="ARBA00006001"/>
    </source>
</evidence>
<dbReference type="SUPFAM" id="SSF53613">
    <property type="entry name" value="Ribokinase-like"/>
    <property type="match status" value="1"/>
</dbReference>
<evidence type="ECO:0000256" key="13">
    <source>
        <dbReference type="ARBA" id="ARBA00023268"/>
    </source>
</evidence>
<evidence type="ECO:0000256" key="11">
    <source>
        <dbReference type="ARBA" id="ARBA00023235"/>
    </source>
</evidence>
<dbReference type="EMBL" id="QFOD01000001">
    <property type="protein sequence ID" value="PZP36440.1"/>
    <property type="molecule type" value="Genomic_DNA"/>
</dbReference>
<evidence type="ECO:0000259" key="20">
    <source>
        <dbReference type="PROSITE" id="PS51383"/>
    </source>
</evidence>
<dbReference type="EC" id="4.2.1.136" evidence="19"/>
<keyword evidence="12 17" id="KW-0456">Lyase</keyword>
<dbReference type="EC" id="5.1.99.6" evidence="19"/>
<dbReference type="Gene3D" id="3.40.1190.20">
    <property type="match status" value="1"/>
</dbReference>
<evidence type="ECO:0000259" key="21">
    <source>
        <dbReference type="PROSITE" id="PS51385"/>
    </source>
</evidence>
<evidence type="ECO:0000256" key="17">
    <source>
        <dbReference type="HAMAP-Rule" id="MF_01965"/>
    </source>
</evidence>
<feature type="binding site" evidence="17">
    <location>
        <position position="230"/>
    </location>
    <ligand>
        <name>(6S)-NADPHX</name>
        <dbReference type="ChEBI" id="CHEBI:64076"/>
    </ligand>
</feature>
<evidence type="ECO:0000256" key="1">
    <source>
        <dbReference type="ARBA" id="ARBA00000013"/>
    </source>
</evidence>
<evidence type="ECO:0000256" key="6">
    <source>
        <dbReference type="ARBA" id="ARBA00022741"/>
    </source>
</evidence>
<comment type="caution">
    <text evidence="22">The sequence shown here is derived from an EMBL/GenBank/DDBJ whole genome shotgun (WGS) entry which is preliminary data.</text>
</comment>
<comment type="function">
    <text evidence="17">Catalyzes the dehydration of the S-form of NAD(P)HX at the expense of ADP, which is converted to AMP. Together with NAD(P)HX epimerase, which catalyzes the epimerization of the S- and R-forms, the enzyme allows the repair of both epimers of NAD(P)HX, a damaged form of NAD(P)H that is a result of enzymatic or heat-dependent hydration.</text>
</comment>
<evidence type="ECO:0000256" key="9">
    <source>
        <dbReference type="ARBA" id="ARBA00022958"/>
    </source>
</evidence>
<evidence type="ECO:0000256" key="16">
    <source>
        <dbReference type="ARBA" id="ARBA00049209"/>
    </source>
</evidence>
<comment type="similarity">
    <text evidence="17">Belongs to the NnrD/CARKD family.</text>
</comment>
<dbReference type="Pfam" id="PF01256">
    <property type="entry name" value="Carb_kinase"/>
    <property type="match status" value="1"/>
</dbReference>
<comment type="cofactor">
    <cofactor evidence="18 19">
        <name>K(+)</name>
        <dbReference type="ChEBI" id="CHEBI:29103"/>
    </cofactor>
    <text evidence="18 19">Binds 1 potassium ion per subunit.</text>
</comment>
<reference evidence="22 23" key="1">
    <citation type="submission" date="2017-08" db="EMBL/GenBank/DDBJ databases">
        <title>Infants hospitalized years apart are colonized by the same room-sourced microbial strains.</title>
        <authorList>
            <person name="Brooks B."/>
            <person name="Olm M.R."/>
            <person name="Firek B.A."/>
            <person name="Baker R."/>
            <person name="Thomas B.C."/>
            <person name="Morowitz M.J."/>
            <person name="Banfield J.F."/>
        </authorList>
    </citation>
    <scope>NUCLEOTIDE SEQUENCE [LARGE SCALE GENOMIC DNA]</scope>
    <source>
        <strain evidence="22">S2_012_000_R2_81</strain>
    </source>
</reference>
<keyword evidence="11 18" id="KW-0413">Isomerase</keyword>
<gene>
    <name evidence="18" type="primary">nnrE</name>
    <name evidence="17" type="synonym">nnrD</name>
    <name evidence="22" type="ORF">DI603_00240</name>
</gene>
<sequence length="454" mass="46029">MRALLPNSSALPLHDVAASRRLEARALQRHPDLMERAGLAVAKLALALRQGTGPVWVVCGPGNNGGDGLVAARHLASLGVPLAISRPGEPLSEPQQPSLVIDALLGLGLNRAPDAPLQAAIDAMQATAAPRLAVDLPSGLLADSGQPAGALALRCEHTLTLLTLKPGLFTGEGRAHAGRLWFDSLGIAPDEAATAELLGPPAPLARSATAHKGSQGQVVICGGAPGMQGAARLAARAALGCGAGRVYLDLLGSPPEEVADPGWPELMRGHAEGLTDAVVVAGCGGGAHMAARLPALLATAQALVLDADALNAIAASQALRRHLRSRPRGRTLLTPHPLEAARLLGCSIAAIQAQRLNAARQLADELGCSVILKGSGSIVASPDRPLAINPTGGPALATAGSGDVLAGWLAGHWAQQPARPAHDIACAGVYQHGLAGEGLLVQRASELVERLTAA</sequence>
<dbReference type="PROSITE" id="PS51385">
    <property type="entry name" value="YJEF_N"/>
    <property type="match status" value="1"/>
</dbReference>
<dbReference type="NCBIfam" id="TIGR00196">
    <property type="entry name" value="yjeF_cterm"/>
    <property type="match status" value="1"/>
</dbReference>
<dbReference type="Pfam" id="PF03853">
    <property type="entry name" value="YjeF_N"/>
    <property type="match status" value="2"/>
</dbReference>
<feature type="binding site" evidence="18">
    <location>
        <position position="102"/>
    </location>
    <ligand>
        <name>K(+)</name>
        <dbReference type="ChEBI" id="CHEBI:29103"/>
    </ligand>
</feature>
<dbReference type="PROSITE" id="PS01050">
    <property type="entry name" value="YJEF_C_2"/>
    <property type="match status" value="1"/>
</dbReference>
<proteinExistence type="inferred from homology"/>
<evidence type="ECO:0000256" key="5">
    <source>
        <dbReference type="ARBA" id="ARBA00022723"/>
    </source>
</evidence>
<dbReference type="SUPFAM" id="SSF64153">
    <property type="entry name" value="YjeF N-terminal domain-like"/>
    <property type="match status" value="1"/>
</dbReference>
<dbReference type="GO" id="GO:0052856">
    <property type="term" value="F:NAD(P)HX epimerase activity"/>
    <property type="evidence" value="ECO:0007669"/>
    <property type="project" value="UniProtKB-UniRule"/>
</dbReference>
<dbReference type="InterPro" id="IPR030677">
    <property type="entry name" value="Nnr"/>
</dbReference>
<dbReference type="CDD" id="cd01171">
    <property type="entry name" value="YXKO-related"/>
    <property type="match status" value="1"/>
</dbReference>
<keyword evidence="7 17" id="KW-0067">ATP-binding</keyword>
<feature type="binding site" evidence="18">
    <location>
        <begin position="63"/>
        <end position="67"/>
    </location>
    <ligand>
        <name>(6S)-NADPHX</name>
        <dbReference type="ChEBI" id="CHEBI:64076"/>
    </ligand>
</feature>
<dbReference type="InterPro" id="IPR000631">
    <property type="entry name" value="CARKD"/>
</dbReference>
<dbReference type="InterPro" id="IPR036652">
    <property type="entry name" value="YjeF_N_dom_sf"/>
</dbReference>
<accession>A0A2W5E5T0</accession>
<comment type="function">
    <text evidence="18">Catalyzes the epimerization of the S- and R-forms of NAD(P)HX, a damaged form of NAD(P)H that is a result of enzymatic or heat-dependent hydration. This is a prerequisite for the S-specific NAD(P)H-hydrate dehydratase to allow the repair of both epimers of NAD(P)HX.</text>
</comment>
<keyword evidence="13" id="KW-0511">Multifunctional enzyme</keyword>
<dbReference type="GO" id="GO:0005524">
    <property type="term" value="F:ATP binding"/>
    <property type="evidence" value="ECO:0007669"/>
    <property type="project" value="UniProtKB-UniRule"/>
</dbReference>
<keyword evidence="5 18" id="KW-0479">Metal-binding</keyword>
<dbReference type="AlphaFoldDB" id="A0A2W5E5T0"/>
<keyword evidence="6 17" id="KW-0547">Nucleotide-binding</keyword>
<comment type="catalytic activity">
    <reaction evidence="2 18 19">
        <text>(6R)-NADPHX = (6S)-NADPHX</text>
        <dbReference type="Rhea" id="RHEA:32227"/>
        <dbReference type="ChEBI" id="CHEBI:64076"/>
        <dbReference type="ChEBI" id="CHEBI:64077"/>
        <dbReference type="EC" id="5.1.99.6"/>
    </reaction>
</comment>
<dbReference type="GO" id="GO:0046496">
    <property type="term" value="P:nicotinamide nucleotide metabolic process"/>
    <property type="evidence" value="ECO:0007669"/>
    <property type="project" value="UniProtKB-UniRule"/>
</dbReference>
<comment type="caution">
    <text evidence="18">Lacks conserved residue(s) required for the propagation of feature annotation.</text>
</comment>
<dbReference type="PANTHER" id="PTHR12592">
    <property type="entry name" value="ATP-DEPENDENT (S)-NAD(P)H-HYDRATE DEHYDRATASE FAMILY MEMBER"/>
    <property type="match status" value="1"/>
</dbReference>
<keyword evidence="8 17" id="KW-0521">NADP</keyword>
<dbReference type="GO" id="GO:0046872">
    <property type="term" value="F:metal ion binding"/>
    <property type="evidence" value="ECO:0007669"/>
    <property type="project" value="UniProtKB-UniRule"/>
</dbReference>
<evidence type="ECO:0000256" key="14">
    <source>
        <dbReference type="ARBA" id="ARBA00025153"/>
    </source>
</evidence>
<evidence type="ECO:0000256" key="7">
    <source>
        <dbReference type="ARBA" id="ARBA00022840"/>
    </source>
</evidence>
<evidence type="ECO:0000256" key="15">
    <source>
        <dbReference type="ARBA" id="ARBA00048238"/>
    </source>
</evidence>
<dbReference type="HAMAP" id="MF_01966">
    <property type="entry name" value="NADHX_epimerase"/>
    <property type="match status" value="1"/>
</dbReference>
<evidence type="ECO:0000256" key="10">
    <source>
        <dbReference type="ARBA" id="ARBA00023027"/>
    </source>
</evidence>
<evidence type="ECO:0000256" key="8">
    <source>
        <dbReference type="ARBA" id="ARBA00022857"/>
    </source>
</evidence>
<feature type="binding site" evidence="18">
    <location>
        <position position="135"/>
    </location>
    <ligand>
        <name>(6S)-NADPHX</name>
        <dbReference type="ChEBI" id="CHEBI:64076"/>
    </ligand>
</feature>
<feature type="binding site" evidence="17">
    <location>
        <position position="336"/>
    </location>
    <ligand>
        <name>(6S)-NADPHX</name>
        <dbReference type="ChEBI" id="CHEBI:64076"/>
    </ligand>
</feature>
<feature type="domain" description="YjeF C-terminal" evidence="20">
    <location>
        <begin position="195"/>
        <end position="454"/>
    </location>
</feature>
<comment type="cofactor">
    <cofactor evidence="17">
        <name>Mg(2+)</name>
        <dbReference type="ChEBI" id="CHEBI:18420"/>
    </cofactor>
</comment>
<evidence type="ECO:0000256" key="12">
    <source>
        <dbReference type="ARBA" id="ARBA00023239"/>
    </source>
</evidence>
<keyword evidence="10 17" id="KW-0520">NAD</keyword>
<feature type="binding site" evidence="17">
    <location>
        <begin position="373"/>
        <end position="377"/>
    </location>
    <ligand>
        <name>AMP</name>
        <dbReference type="ChEBI" id="CHEBI:456215"/>
    </ligand>
</feature>
<evidence type="ECO:0000256" key="19">
    <source>
        <dbReference type="PIRNR" id="PIRNR017184"/>
    </source>
</evidence>
<comment type="catalytic activity">
    <reaction evidence="1 18 19">
        <text>(6R)-NADHX = (6S)-NADHX</text>
        <dbReference type="Rhea" id="RHEA:32215"/>
        <dbReference type="ChEBI" id="CHEBI:64074"/>
        <dbReference type="ChEBI" id="CHEBI:64075"/>
        <dbReference type="EC" id="5.1.99.6"/>
    </reaction>
</comment>
<evidence type="ECO:0000256" key="18">
    <source>
        <dbReference type="HAMAP-Rule" id="MF_01966"/>
    </source>
</evidence>